<accession>A0ABQ5FNG2</accession>
<reference evidence="1" key="1">
    <citation type="journal article" date="2022" name="Int. J. Mol. Sci.">
        <title>Draft Genome of Tanacetum Coccineum: Genomic Comparison of Closely Related Tanacetum-Family Plants.</title>
        <authorList>
            <person name="Yamashiro T."/>
            <person name="Shiraishi A."/>
            <person name="Nakayama K."/>
            <person name="Satake H."/>
        </authorList>
    </citation>
    <scope>NUCLEOTIDE SEQUENCE</scope>
</reference>
<sequence length="108" mass="12869">MFQDFRYSDTTHLSRSVEVLKLKKFQERCNIKAFQEWYEHVGPEVASPQDGKVSRWQRDCAWLMISRCSRSQCQIQVQGTSSIQEVNDHYNIFTRESQEYELKTKDKA</sequence>
<evidence type="ECO:0000313" key="2">
    <source>
        <dbReference type="Proteomes" id="UP001151760"/>
    </source>
</evidence>
<comment type="caution">
    <text evidence="1">The sequence shown here is derived from an EMBL/GenBank/DDBJ whole genome shotgun (WGS) entry which is preliminary data.</text>
</comment>
<keyword evidence="2" id="KW-1185">Reference proteome</keyword>
<reference evidence="1" key="2">
    <citation type="submission" date="2022-01" db="EMBL/GenBank/DDBJ databases">
        <authorList>
            <person name="Yamashiro T."/>
            <person name="Shiraishi A."/>
            <person name="Satake H."/>
            <person name="Nakayama K."/>
        </authorList>
    </citation>
    <scope>NUCLEOTIDE SEQUENCE</scope>
</reference>
<organism evidence="1 2">
    <name type="scientific">Tanacetum coccineum</name>
    <dbReference type="NCBI Taxonomy" id="301880"/>
    <lineage>
        <taxon>Eukaryota</taxon>
        <taxon>Viridiplantae</taxon>
        <taxon>Streptophyta</taxon>
        <taxon>Embryophyta</taxon>
        <taxon>Tracheophyta</taxon>
        <taxon>Spermatophyta</taxon>
        <taxon>Magnoliopsida</taxon>
        <taxon>eudicotyledons</taxon>
        <taxon>Gunneridae</taxon>
        <taxon>Pentapetalae</taxon>
        <taxon>asterids</taxon>
        <taxon>campanulids</taxon>
        <taxon>Asterales</taxon>
        <taxon>Asteraceae</taxon>
        <taxon>Asteroideae</taxon>
        <taxon>Anthemideae</taxon>
        <taxon>Anthemidinae</taxon>
        <taxon>Tanacetum</taxon>
    </lineage>
</organism>
<protein>
    <submittedName>
        <fullName evidence="1">Uncharacterized protein</fullName>
    </submittedName>
</protein>
<dbReference type="EMBL" id="BQNB010017586">
    <property type="protein sequence ID" value="GJT64896.1"/>
    <property type="molecule type" value="Genomic_DNA"/>
</dbReference>
<dbReference type="Proteomes" id="UP001151760">
    <property type="component" value="Unassembled WGS sequence"/>
</dbReference>
<name>A0ABQ5FNG2_9ASTR</name>
<gene>
    <name evidence="1" type="ORF">Tco_1016376</name>
</gene>
<proteinExistence type="predicted"/>
<evidence type="ECO:0000313" key="1">
    <source>
        <dbReference type="EMBL" id="GJT64896.1"/>
    </source>
</evidence>